<evidence type="ECO:0000313" key="2">
    <source>
        <dbReference type="EMBL" id="MBW0522159.1"/>
    </source>
</evidence>
<dbReference type="EMBL" id="AVOT02029355">
    <property type="protein sequence ID" value="MBW0522159.1"/>
    <property type="molecule type" value="Genomic_DNA"/>
</dbReference>
<dbReference type="Proteomes" id="UP000765509">
    <property type="component" value="Unassembled WGS sequence"/>
</dbReference>
<name>A0A9Q3I107_9BASI</name>
<protein>
    <submittedName>
        <fullName evidence="2">Uncharacterized protein</fullName>
    </submittedName>
</protein>
<accession>A0A9Q3I107</accession>
<dbReference type="OrthoDB" id="2518701at2759"/>
<feature type="compositionally biased region" description="Basic and acidic residues" evidence="1">
    <location>
        <begin position="92"/>
        <end position="104"/>
    </location>
</feature>
<comment type="caution">
    <text evidence="2">The sequence shown here is derived from an EMBL/GenBank/DDBJ whole genome shotgun (WGS) entry which is preliminary data.</text>
</comment>
<reference evidence="2" key="1">
    <citation type="submission" date="2021-03" db="EMBL/GenBank/DDBJ databases">
        <title>Draft genome sequence of rust myrtle Austropuccinia psidii MF-1, a brazilian biotype.</title>
        <authorList>
            <person name="Quecine M.C."/>
            <person name="Pachon D.M.R."/>
            <person name="Bonatelli M.L."/>
            <person name="Correr F.H."/>
            <person name="Franceschini L.M."/>
            <person name="Leite T.F."/>
            <person name="Margarido G.R.A."/>
            <person name="Almeida C.A."/>
            <person name="Ferrarezi J.A."/>
            <person name="Labate C.A."/>
        </authorList>
    </citation>
    <scope>NUCLEOTIDE SEQUENCE</scope>
    <source>
        <strain evidence="2">MF-1</strain>
    </source>
</reference>
<proteinExistence type="predicted"/>
<sequence>MAYSILGKVSCNSNKYDHIINSMVLSTKANINSKQVPDKFSELAQHKNTKNNFQKVTKTEESSALLTDTNNYPYNATYECLDGKHNTKNTSHRPESCWEEHPEL</sequence>
<gene>
    <name evidence="2" type="ORF">O181_061874</name>
</gene>
<evidence type="ECO:0000313" key="3">
    <source>
        <dbReference type="Proteomes" id="UP000765509"/>
    </source>
</evidence>
<feature type="region of interest" description="Disordered" evidence="1">
    <location>
        <begin position="84"/>
        <end position="104"/>
    </location>
</feature>
<organism evidence="2 3">
    <name type="scientific">Austropuccinia psidii MF-1</name>
    <dbReference type="NCBI Taxonomy" id="1389203"/>
    <lineage>
        <taxon>Eukaryota</taxon>
        <taxon>Fungi</taxon>
        <taxon>Dikarya</taxon>
        <taxon>Basidiomycota</taxon>
        <taxon>Pucciniomycotina</taxon>
        <taxon>Pucciniomycetes</taxon>
        <taxon>Pucciniales</taxon>
        <taxon>Sphaerophragmiaceae</taxon>
        <taxon>Austropuccinia</taxon>
    </lineage>
</organism>
<dbReference type="AlphaFoldDB" id="A0A9Q3I107"/>
<keyword evidence="3" id="KW-1185">Reference proteome</keyword>
<evidence type="ECO:0000256" key="1">
    <source>
        <dbReference type="SAM" id="MobiDB-lite"/>
    </source>
</evidence>